<feature type="transmembrane region" description="Helical" evidence="6">
    <location>
        <begin position="483"/>
        <end position="505"/>
    </location>
</feature>
<organism evidence="8 9">
    <name type="scientific">Micromonospora echinofusca</name>
    <dbReference type="NCBI Taxonomy" id="47858"/>
    <lineage>
        <taxon>Bacteria</taxon>
        <taxon>Bacillati</taxon>
        <taxon>Actinomycetota</taxon>
        <taxon>Actinomycetes</taxon>
        <taxon>Micromonosporales</taxon>
        <taxon>Micromonosporaceae</taxon>
        <taxon>Micromonospora</taxon>
    </lineage>
</organism>
<evidence type="ECO:0000256" key="6">
    <source>
        <dbReference type="SAM" id="Phobius"/>
    </source>
</evidence>
<proteinExistence type="predicted"/>
<feature type="transmembrane region" description="Helical" evidence="6">
    <location>
        <begin position="160"/>
        <end position="187"/>
    </location>
</feature>
<evidence type="ECO:0000313" key="9">
    <source>
        <dbReference type="Proteomes" id="UP000823521"/>
    </source>
</evidence>
<keyword evidence="4 6" id="KW-1133">Transmembrane helix</keyword>
<feature type="transmembrane region" description="Helical" evidence="6">
    <location>
        <begin position="21"/>
        <end position="44"/>
    </location>
</feature>
<dbReference type="InterPro" id="IPR003838">
    <property type="entry name" value="ABC3_permease_C"/>
</dbReference>
<comment type="subcellular location">
    <subcellularLocation>
        <location evidence="1">Cell membrane</location>
        <topology evidence="1">Multi-pass membrane protein</topology>
    </subcellularLocation>
</comment>
<keyword evidence="2" id="KW-1003">Cell membrane</keyword>
<feature type="transmembrane region" description="Helical" evidence="6">
    <location>
        <begin position="359"/>
        <end position="385"/>
    </location>
</feature>
<dbReference type="Pfam" id="PF02687">
    <property type="entry name" value="FtsX"/>
    <property type="match status" value="1"/>
</dbReference>
<reference evidence="8 9" key="1">
    <citation type="submission" date="2019-12" db="EMBL/GenBank/DDBJ databases">
        <title>Whole genome sequencing of endophytic Actinobacterium Micromonospora sp. MPMI6T.</title>
        <authorList>
            <person name="Evv R."/>
            <person name="Podile A.R."/>
        </authorList>
    </citation>
    <scope>NUCLEOTIDE SEQUENCE [LARGE SCALE GENOMIC DNA]</scope>
    <source>
        <strain evidence="8 9">MPMI6</strain>
    </source>
</reference>
<evidence type="ECO:0000256" key="2">
    <source>
        <dbReference type="ARBA" id="ARBA00022475"/>
    </source>
</evidence>
<comment type="caution">
    <text evidence="8">The sequence shown here is derived from an EMBL/GenBank/DDBJ whole genome shotgun (WGS) entry which is preliminary data.</text>
</comment>
<accession>A0ABS3VKU8</accession>
<feature type="transmembrane region" description="Helical" evidence="6">
    <location>
        <begin position="406"/>
        <end position="429"/>
    </location>
</feature>
<sequence>MKLSTTVRLALAGTRTDVLRVLLTGVSAALAALAVLAALTVLAIPKAPGDRYAQSEQYANALLREPGLRPGVAFTLLLLTLPVLALAGQCARLGAPARDRRLAAIRLAGATPGQAVRIAATETGVAALLGTLLALALHLLGRRVLDTPDTNGLLTLPTDVLPPVAALVAVVVGLPLLAALVTGALLGRVVFSPFGVYRQVGRSGAPRPWPGLLIGAGVAAFLAVEPLHRWYAAQDRDLPVWLLPLLLLGGGLLAMLGVVLGTGWLSYHAGRLLHRVARGPAALLAARRLLADPWTGSRTFAALLACLVFGAGAAGIRAQFVADRQLRIEEQLRSDRLAGVPTRPADLAPNDFYVHTMDLVHTAIVVALIIAAGGMLISVAEGVVARRRAYAALVATGVPRSVLGRAVAWQSLAPAVPAVLLALTAGTALSRSVFGEVRSGGGQTQVCDATAALCADPATREQYTRIVADPVVVRAVPVPLDGLVGYGAGALCAVLVTVGVGLLLLRSSTDLAELRAS</sequence>
<keyword evidence="5 6" id="KW-0472">Membrane</keyword>
<dbReference type="RefSeq" id="WP_208811339.1">
    <property type="nucleotide sequence ID" value="NZ_WVUH01000016.1"/>
</dbReference>
<keyword evidence="9" id="KW-1185">Reference proteome</keyword>
<evidence type="ECO:0000256" key="5">
    <source>
        <dbReference type="ARBA" id="ARBA00023136"/>
    </source>
</evidence>
<evidence type="ECO:0000256" key="4">
    <source>
        <dbReference type="ARBA" id="ARBA00022989"/>
    </source>
</evidence>
<feature type="transmembrane region" description="Helical" evidence="6">
    <location>
        <begin position="208"/>
        <end position="228"/>
    </location>
</feature>
<gene>
    <name evidence="8" type="ORF">GSF22_03885</name>
</gene>
<evidence type="ECO:0000256" key="1">
    <source>
        <dbReference type="ARBA" id="ARBA00004651"/>
    </source>
</evidence>
<dbReference type="EMBL" id="WVUH01000016">
    <property type="protein sequence ID" value="MBO4205152.1"/>
    <property type="molecule type" value="Genomic_DNA"/>
</dbReference>
<protein>
    <submittedName>
        <fullName evidence="8">ABC transporter permease</fullName>
    </submittedName>
</protein>
<evidence type="ECO:0000256" key="3">
    <source>
        <dbReference type="ARBA" id="ARBA00022692"/>
    </source>
</evidence>
<keyword evidence="3 6" id="KW-0812">Transmembrane</keyword>
<feature type="domain" description="ABC3 transporter permease C-terminal" evidence="7">
    <location>
        <begin position="363"/>
        <end position="433"/>
    </location>
</feature>
<dbReference type="Proteomes" id="UP000823521">
    <property type="component" value="Unassembled WGS sequence"/>
</dbReference>
<feature type="transmembrane region" description="Helical" evidence="6">
    <location>
        <begin position="300"/>
        <end position="320"/>
    </location>
</feature>
<name>A0ABS3VKU8_MICEH</name>
<feature type="transmembrane region" description="Helical" evidence="6">
    <location>
        <begin position="240"/>
        <end position="265"/>
    </location>
</feature>
<feature type="transmembrane region" description="Helical" evidence="6">
    <location>
        <begin position="72"/>
        <end position="95"/>
    </location>
</feature>
<evidence type="ECO:0000259" key="7">
    <source>
        <dbReference type="Pfam" id="PF02687"/>
    </source>
</evidence>
<evidence type="ECO:0000313" key="8">
    <source>
        <dbReference type="EMBL" id="MBO4205152.1"/>
    </source>
</evidence>
<feature type="transmembrane region" description="Helical" evidence="6">
    <location>
        <begin position="116"/>
        <end position="140"/>
    </location>
</feature>